<sequence>MLLKKLVDKGLISPPDWLPLNTQYLTMMGSVAYGVKGSASDVDLYGIVIPTKEVLFPHLSGEI</sequence>
<comment type="caution">
    <text evidence="1">The sequence shown here is derived from an EMBL/GenBank/DDBJ whole genome shotgun (WGS) entry which is preliminary data.</text>
</comment>
<accession>A0A0F9PJJ6</accession>
<reference evidence="1" key="1">
    <citation type="journal article" date="2015" name="Nature">
        <title>Complex archaea that bridge the gap between prokaryotes and eukaryotes.</title>
        <authorList>
            <person name="Spang A."/>
            <person name="Saw J.H."/>
            <person name="Jorgensen S.L."/>
            <person name="Zaremba-Niedzwiedzka K."/>
            <person name="Martijn J."/>
            <person name="Lind A.E."/>
            <person name="van Eijk R."/>
            <person name="Schleper C."/>
            <person name="Guy L."/>
            <person name="Ettema T.J."/>
        </authorList>
    </citation>
    <scope>NUCLEOTIDE SEQUENCE</scope>
</reference>
<dbReference type="EMBL" id="LAZR01005289">
    <property type="protein sequence ID" value="KKN01191.1"/>
    <property type="molecule type" value="Genomic_DNA"/>
</dbReference>
<organism evidence="1">
    <name type="scientific">marine sediment metagenome</name>
    <dbReference type="NCBI Taxonomy" id="412755"/>
    <lineage>
        <taxon>unclassified sequences</taxon>
        <taxon>metagenomes</taxon>
        <taxon>ecological metagenomes</taxon>
    </lineage>
</organism>
<evidence type="ECO:0008006" key="2">
    <source>
        <dbReference type="Google" id="ProtNLM"/>
    </source>
</evidence>
<protein>
    <recommendedName>
        <fullName evidence="2">Polymerase nucleotidyl transferase domain-containing protein</fullName>
    </recommendedName>
</protein>
<name>A0A0F9PJJ6_9ZZZZ</name>
<dbReference type="AlphaFoldDB" id="A0A0F9PJJ6"/>
<gene>
    <name evidence="1" type="ORF">LCGC14_1130320</name>
</gene>
<evidence type="ECO:0000313" key="1">
    <source>
        <dbReference type="EMBL" id="KKN01191.1"/>
    </source>
</evidence>
<proteinExistence type="predicted"/>